<keyword evidence="4" id="KW-1185">Reference proteome</keyword>
<dbReference type="EMBL" id="AMQM01000811">
    <property type="status" value="NOT_ANNOTATED_CDS"/>
    <property type="molecule type" value="Genomic_DNA"/>
</dbReference>
<protein>
    <submittedName>
        <fullName evidence="2 3">Uncharacterized protein</fullName>
    </submittedName>
</protein>
<dbReference type="EMBL" id="KB096742">
    <property type="protein sequence ID" value="ESO02173.1"/>
    <property type="molecule type" value="Genomic_DNA"/>
</dbReference>
<sequence>MLSLLKIQFIQQTNRRLKIMKIINFSLILSLLLTLLPRNDATYITEVVSPCPVLKVEGAFDREMNGVYWLDRGSQCVPSWVSMTEGQFNLFYLENSFDGWVLSSHACHNWGGFRALAQTQQRDLPFSNENFIWKELNPTNNLIEVNALLKISCLENFDTSYYESCLFTRCLHTNEPCSYDPRYDKFSCITPEKNSTSGESLKSSQLADRNISVLVVVVVECLLLMALLAVVVTCLYRVHKMRSETGYNILRNFDSQPPYYTKL</sequence>
<keyword evidence="1" id="KW-0472">Membrane</keyword>
<dbReference type="Proteomes" id="UP000015101">
    <property type="component" value="Unassembled WGS sequence"/>
</dbReference>
<dbReference type="AlphaFoldDB" id="T1FQ64"/>
<reference evidence="4" key="1">
    <citation type="submission" date="2012-12" db="EMBL/GenBank/DDBJ databases">
        <authorList>
            <person name="Hellsten U."/>
            <person name="Grimwood J."/>
            <person name="Chapman J.A."/>
            <person name="Shapiro H."/>
            <person name="Aerts A."/>
            <person name="Otillar R.P."/>
            <person name="Terry A.Y."/>
            <person name="Boore J.L."/>
            <person name="Simakov O."/>
            <person name="Marletaz F."/>
            <person name="Cho S.-J."/>
            <person name="Edsinger-Gonzales E."/>
            <person name="Havlak P."/>
            <person name="Kuo D.-H."/>
            <person name="Larsson T."/>
            <person name="Lv J."/>
            <person name="Arendt D."/>
            <person name="Savage R."/>
            <person name="Osoegawa K."/>
            <person name="de Jong P."/>
            <person name="Lindberg D.R."/>
            <person name="Seaver E.C."/>
            <person name="Weisblat D.A."/>
            <person name="Putnam N.H."/>
            <person name="Grigoriev I.V."/>
            <person name="Rokhsar D.S."/>
        </authorList>
    </citation>
    <scope>NUCLEOTIDE SEQUENCE</scope>
</reference>
<dbReference type="EnsemblMetazoa" id="HelroT188607">
    <property type="protein sequence ID" value="HelroP188607"/>
    <property type="gene ID" value="HelroG188607"/>
</dbReference>
<keyword evidence="1" id="KW-1133">Transmembrane helix</keyword>
<dbReference type="KEGG" id="hro:HELRODRAFT_188607"/>
<keyword evidence="1" id="KW-0812">Transmembrane</keyword>
<feature type="transmembrane region" description="Helical" evidence="1">
    <location>
        <begin position="211"/>
        <end position="236"/>
    </location>
</feature>
<accession>T1FQ64</accession>
<name>T1FQ64_HELRO</name>
<dbReference type="GeneID" id="20210961"/>
<dbReference type="InParanoid" id="T1FQ64"/>
<dbReference type="HOGENOM" id="CLU_1058764_0_0_1"/>
<evidence type="ECO:0000313" key="3">
    <source>
        <dbReference type="EnsemblMetazoa" id="HelroP188607"/>
    </source>
</evidence>
<reference evidence="3" key="3">
    <citation type="submission" date="2015-06" db="UniProtKB">
        <authorList>
            <consortium name="EnsemblMetazoa"/>
        </authorList>
    </citation>
    <scope>IDENTIFICATION</scope>
</reference>
<proteinExistence type="predicted"/>
<gene>
    <name evidence="3" type="primary">20210961</name>
    <name evidence="2" type="ORF">HELRODRAFT_188607</name>
</gene>
<evidence type="ECO:0000313" key="4">
    <source>
        <dbReference type="Proteomes" id="UP000015101"/>
    </source>
</evidence>
<evidence type="ECO:0000256" key="1">
    <source>
        <dbReference type="SAM" id="Phobius"/>
    </source>
</evidence>
<dbReference type="CTD" id="20210961"/>
<dbReference type="RefSeq" id="XP_009019581.1">
    <property type="nucleotide sequence ID" value="XM_009021333.1"/>
</dbReference>
<reference evidence="2 4" key="2">
    <citation type="journal article" date="2013" name="Nature">
        <title>Insights into bilaterian evolution from three spiralian genomes.</title>
        <authorList>
            <person name="Simakov O."/>
            <person name="Marletaz F."/>
            <person name="Cho S.J."/>
            <person name="Edsinger-Gonzales E."/>
            <person name="Havlak P."/>
            <person name="Hellsten U."/>
            <person name="Kuo D.H."/>
            <person name="Larsson T."/>
            <person name="Lv J."/>
            <person name="Arendt D."/>
            <person name="Savage R."/>
            <person name="Osoegawa K."/>
            <person name="de Jong P."/>
            <person name="Grimwood J."/>
            <person name="Chapman J.A."/>
            <person name="Shapiro H."/>
            <person name="Aerts A."/>
            <person name="Otillar R.P."/>
            <person name="Terry A.Y."/>
            <person name="Boore J.L."/>
            <person name="Grigoriev I.V."/>
            <person name="Lindberg D.R."/>
            <person name="Seaver E.C."/>
            <person name="Weisblat D.A."/>
            <person name="Putnam N.H."/>
            <person name="Rokhsar D.S."/>
        </authorList>
    </citation>
    <scope>NUCLEOTIDE SEQUENCE</scope>
</reference>
<organism evidence="3 4">
    <name type="scientific">Helobdella robusta</name>
    <name type="common">Californian leech</name>
    <dbReference type="NCBI Taxonomy" id="6412"/>
    <lineage>
        <taxon>Eukaryota</taxon>
        <taxon>Metazoa</taxon>
        <taxon>Spiralia</taxon>
        <taxon>Lophotrochozoa</taxon>
        <taxon>Annelida</taxon>
        <taxon>Clitellata</taxon>
        <taxon>Hirudinea</taxon>
        <taxon>Rhynchobdellida</taxon>
        <taxon>Glossiphoniidae</taxon>
        <taxon>Helobdella</taxon>
    </lineage>
</organism>
<evidence type="ECO:0000313" key="2">
    <source>
        <dbReference type="EMBL" id="ESO02173.1"/>
    </source>
</evidence>